<evidence type="ECO:0000259" key="1">
    <source>
        <dbReference type="SMART" id="SM00198"/>
    </source>
</evidence>
<feature type="domain" description="SCP" evidence="1">
    <location>
        <begin position="130"/>
        <end position="287"/>
    </location>
</feature>
<sequence>MDVVLPLKSEGLQEKSSLCISETFVDEQQRSSGEGSTTFDRKFPIQSAILTWSDISSETWPTGNFYDGNPALFEFSNMVLASTFSVGCSGAMCTNSSAAACVFSSPDVYRGQQIYIPGVSCQIDAHCTTFSPAYCENGLSLVARGLAKNGEYPSENAPPASRMDLMEYDCVAEQFALNHVLLCDKQPSPPSARPGYSENIHVLATTATDLLGAIQNAIASFTSELGTNGIPSNMVITPQVVQRTQRTVTRATKVLWASNRYVACATHLCSGFYFTSCMYKDPVNVVGQNVYPIGPVCGACPTGPNNCNLAIGLCSY</sequence>
<dbReference type="Pfam" id="PF00188">
    <property type="entry name" value="CAP"/>
    <property type="match status" value="1"/>
</dbReference>
<keyword evidence="3" id="KW-1185">Reference proteome</keyword>
<dbReference type="AlphaFoldDB" id="A0AAD5NBK2"/>
<accession>A0AAD5NBK2</accession>
<evidence type="ECO:0000313" key="2">
    <source>
        <dbReference type="EMBL" id="KAJ1364834.1"/>
    </source>
</evidence>
<protein>
    <recommendedName>
        <fullName evidence="1">SCP domain-containing protein</fullName>
    </recommendedName>
</protein>
<dbReference type="InterPro" id="IPR014044">
    <property type="entry name" value="CAP_dom"/>
</dbReference>
<dbReference type="Gene3D" id="3.40.33.10">
    <property type="entry name" value="CAP"/>
    <property type="match status" value="2"/>
</dbReference>
<gene>
    <name evidence="2" type="ORF">KIN20_025013</name>
</gene>
<dbReference type="Proteomes" id="UP001196413">
    <property type="component" value="Unassembled WGS sequence"/>
</dbReference>
<organism evidence="2 3">
    <name type="scientific">Parelaphostrongylus tenuis</name>
    <name type="common">Meningeal worm</name>
    <dbReference type="NCBI Taxonomy" id="148309"/>
    <lineage>
        <taxon>Eukaryota</taxon>
        <taxon>Metazoa</taxon>
        <taxon>Ecdysozoa</taxon>
        <taxon>Nematoda</taxon>
        <taxon>Chromadorea</taxon>
        <taxon>Rhabditida</taxon>
        <taxon>Rhabditina</taxon>
        <taxon>Rhabditomorpha</taxon>
        <taxon>Strongyloidea</taxon>
        <taxon>Metastrongylidae</taxon>
        <taxon>Parelaphostrongylus</taxon>
    </lineage>
</organism>
<evidence type="ECO:0000313" key="3">
    <source>
        <dbReference type="Proteomes" id="UP001196413"/>
    </source>
</evidence>
<reference evidence="2" key="1">
    <citation type="submission" date="2021-06" db="EMBL/GenBank/DDBJ databases">
        <title>Parelaphostrongylus tenuis whole genome reference sequence.</title>
        <authorList>
            <person name="Garwood T.J."/>
            <person name="Larsen P.A."/>
            <person name="Fountain-Jones N.M."/>
            <person name="Garbe J.R."/>
            <person name="Macchietto M.G."/>
            <person name="Kania S.A."/>
            <person name="Gerhold R.W."/>
            <person name="Richards J.E."/>
            <person name="Wolf T.M."/>
        </authorList>
    </citation>
    <scope>NUCLEOTIDE SEQUENCE</scope>
    <source>
        <strain evidence="2">MNPRO001-30</strain>
        <tissue evidence="2">Meninges</tissue>
    </source>
</reference>
<proteinExistence type="predicted"/>
<dbReference type="CDD" id="cd05380">
    <property type="entry name" value="CAP_euk"/>
    <property type="match status" value="1"/>
</dbReference>
<dbReference type="SUPFAM" id="SSF55797">
    <property type="entry name" value="PR-1-like"/>
    <property type="match status" value="2"/>
</dbReference>
<dbReference type="InterPro" id="IPR035940">
    <property type="entry name" value="CAP_sf"/>
</dbReference>
<comment type="caution">
    <text evidence="2">The sequence shown here is derived from an EMBL/GenBank/DDBJ whole genome shotgun (WGS) entry which is preliminary data.</text>
</comment>
<dbReference type="EMBL" id="JAHQIW010005076">
    <property type="protein sequence ID" value="KAJ1364834.1"/>
    <property type="molecule type" value="Genomic_DNA"/>
</dbReference>
<dbReference type="SMART" id="SM00198">
    <property type="entry name" value="SCP"/>
    <property type="match status" value="1"/>
</dbReference>
<name>A0AAD5NBK2_PARTN</name>